<evidence type="ECO:0000313" key="1">
    <source>
        <dbReference type="EMBL" id="URE44333.1"/>
    </source>
</evidence>
<dbReference type="EMBL" id="CP097511">
    <property type="protein sequence ID" value="URE44333.1"/>
    <property type="molecule type" value="Genomic_DNA"/>
</dbReference>
<reference evidence="1" key="1">
    <citation type="submission" date="2022-05" db="EMBL/GenBank/DDBJ databases">
        <title>The Musa troglodytarum L. genome provides insights into the mechanism of non-climacteric behaviour and enrichment of carotenoids.</title>
        <authorList>
            <person name="Wang J."/>
        </authorList>
    </citation>
    <scope>NUCLEOTIDE SEQUENCE</scope>
    <source>
        <tissue evidence="1">Leaf</tissue>
    </source>
</reference>
<dbReference type="Proteomes" id="UP001055439">
    <property type="component" value="Chromosome 9"/>
</dbReference>
<dbReference type="AlphaFoldDB" id="A0A9E7L387"/>
<name>A0A9E7L387_9LILI</name>
<proteinExistence type="predicted"/>
<gene>
    <name evidence="1" type="ORF">MUK42_13885</name>
</gene>
<organism evidence="1 2">
    <name type="scientific">Musa troglodytarum</name>
    <name type="common">fe'i banana</name>
    <dbReference type="NCBI Taxonomy" id="320322"/>
    <lineage>
        <taxon>Eukaryota</taxon>
        <taxon>Viridiplantae</taxon>
        <taxon>Streptophyta</taxon>
        <taxon>Embryophyta</taxon>
        <taxon>Tracheophyta</taxon>
        <taxon>Spermatophyta</taxon>
        <taxon>Magnoliopsida</taxon>
        <taxon>Liliopsida</taxon>
        <taxon>Zingiberales</taxon>
        <taxon>Musaceae</taxon>
        <taxon>Musa</taxon>
    </lineage>
</organism>
<evidence type="ECO:0000313" key="2">
    <source>
        <dbReference type="Proteomes" id="UP001055439"/>
    </source>
</evidence>
<sequence length="62" mass="6797">MGMTIEQAKKLDHFLCSDCDSENDAERSMNGFPASPSSEPKLVLKSSIHLTSAYDTFCISPN</sequence>
<keyword evidence="2" id="KW-1185">Reference proteome</keyword>
<protein>
    <submittedName>
        <fullName evidence="1">BAH</fullName>
    </submittedName>
</protein>
<accession>A0A9E7L387</accession>
<dbReference type="OrthoDB" id="1931658at2759"/>